<evidence type="ECO:0000313" key="3">
    <source>
        <dbReference type="Proteomes" id="UP000554286"/>
    </source>
</evidence>
<comment type="caution">
    <text evidence="2">The sequence shown here is derived from an EMBL/GenBank/DDBJ whole genome shotgun (WGS) entry which is preliminary data.</text>
</comment>
<reference evidence="2 3" key="1">
    <citation type="submission" date="2020-08" db="EMBL/GenBank/DDBJ databases">
        <title>Genome sequencing of Purple Non-Sulfur Bacteria from various extreme environments.</title>
        <authorList>
            <person name="Mayer M."/>
        </authorList>
    </citation>
    <scope>NUCLEOTIDE SEQUENCE [LARGE SCALE GENOMIC DNA]</scope>
    <source>
        <strain evidence="2 3">JA131</strain>
    </source>
</reference>
<dbReference type="Proteomes" id="UP000554286">
    <property type="component" value="Unassembled WGS sequence"/>
</dbReference>
<accession>A0A7W6RF45</accession>
<dbReference type="AlphaFoldDB" id="A0A7W6RF45"/>
<sequence>MVRLFSLIGLAVILVAGGVWVANRQGTVTLDWLGWHLTANMFVAIVTLLIALVVLYWVVRGIIALGSVMSFGPGAAEGRLRAAVRGLAEAYNGLRNDNAGLARVEARRARHAFPRVGKTYPGALIEADGLARMGRASEARALYLALLSDRDAEPGALRGLLEMATREGNEAEMQEWLERALFKVDNPAWAARPAIELAKRTGRVMNVERALEVAERNGDVTAEEARAMRVTAFVAQSQAAADAGKSGDAIKLARKALAVDAGSAKAAGHAARLLAADGKTRKAEEIIEDAWRQAPDAALAVAWRELAGDQDAMARLNRVQTLAATNPHHAESRLAVAEAAIEAGLWGQARSQLEALTGGEAPSARACVLMADVETGEKNDAGAAATWMRRALEASGVVPAKAA</sequence>
<dbReference type="Gene3D" id="1.25.40.10">
    <property type="entry name" value="Tetratricopeptide repeat domain"/>
    <property type="match status" value="1"/>
</dbReference>
<name>A0A7W6RF45_9PROT</name>
<evidence type="ECO:0000313" key="2">
    <source>
        <dbReference type="EMBL" id="MBB4267162.1"/>
    </source>
</evidence>
<keyword evidence="1" id="KW-0812">Transmembrane</keyword>
<dbReference type="InterPro" id="IPR011990">
    <property type="entry name" value="TPR-like_helical_dom_sf"/>
</dbReference>
<dbReference type="Pfam" id="PF14559">
    <property type="entry name" value="TPR_19"/>
    <property type="match status" value="1"/>
</dbReference>
<evidence type="ECO:0000256" key="1">
    <source>
        <dbReference type="SAM" id="Phobius"/>
    </source>
</evidence>
<organism evidence="2 3">
    <name type="scientific">Roseospira visakhapatnamensis</name>
    <dbReference type="NCBI Taxonomy" id="390880"/>
    <lineage>
        <taxon>Bacteria</taxon>
        <taxon>Pseudomonadati</taxon>
        <taxon>Pseudomonadota</taxon>
        <taxon>Alphaproteobacteria</taxon>
        <taxon>Rhodospirillales</taxon>
        <taxon>Rhodospirillaceae</taxon>
        <taxon>Roseospira</taxon>
    </lineage>
</organism>
<proteinExistence type="predicted"/>
<gene>
    <name evidence="2" type="ORF">GGD89_002803</name>
</gene>
<keyword evidence="1" id="KW-1133">Transmembrane helix</keyword>
<keyword evidence="3" id="KW-1185">Reference proteome</keyword>
<keyword evidence="1" id="KW-0472">Membrane</keyword>
<dbReference type="RefSeq" id="WP_184046291.1">
    <property type="nucleotide sequence ID" value="NZ_JACIGK010000022.1"/>
</dbReference>
<protein>
    <submittedName>
        <fullName evidence="2">HemY protein</fullName>
    </submittedName>
</protein>
<dbReference type="SUPFAM" id="SSF48452">
    <property type="entry name" value="TPR-like"/>
    <property type="match status" value="1"/>
</dbReference>
<feature type="transmembrane region" description="Helical" evidence="1">
    <location>
        <begin position="34"/>
        <end position="59"/>
    </location>
</feature>
<dbReference type="EMBL" id="JACIGK010000022">
    <property type="protein sequence ID" value="MBB4267162.1"/>
    <property type="molecule type" value="Genomic_DNA"/>
</dbReference>